<organism evidence="1 2">
    <name type="scientific">Pseudomonas fluorescens</name>
    <dbReference type="NCBI Taxonomy" id="294"/>
    <lineage>
        <taxon>Bacteria</taxon>
        <taxon>Pseudomonadati</taxon>
        <taxon>Pseudomonadota</taxon>
        <taxon>Gammaproteobacteria</taxon>
        <taxon>Pseudomonadales</taxon>
        <taxon>Pseudomonadaceae</taxon>
        <taxon>Pseudomonas</taxon>
    </lineage>
</organism>
<dbReference type="EMBL" id="CABVHQ010000032">
    <property type="protein sequence ID" value="VVO10081.1"/>
    <property type="molecule type" value="Genomic_DNA"/>
</dbReference>
<proteinExistence type="predicted"/>
<gene>
    <name evidence="1" type="ORF">PS691_03328</name>
</gene>
<evidence type="ECO:0000313" key="1">
    <source>
        <dbReference type="EMBL" id="VVO10081.1"/>
    </source>
</evidence>
<sequence length="120" mass="13269">MSKITRNPKPLKPLREPALRQLTKDKLIAITSDGPRTTARWQAAVLRAITELMQYSDTAREENQDLRIPFAKALHDLYAGQKSDAELTEMVLLMLEVETAPFLGEGPQAGAASEPPRSQG</sequence>
<evidence type="ECO:0000313" key="2">
    <source>
        <dbReference type="Proteomes" id="UP000337909"/>
    </source>
</evidence>
<dbReference type="AlphaFoldDB" id="A0A5E7D1N8"/>
<reference evidence="1 2" key="1">
    <citation type="submission" date="2019-09" db="EMBL/GenBank/DDBJ databases">
        <authorList>
            <person name="Chandra G."/>
            <person name="Truman W A."/>
        </authorList>
    </citation>
    <scope>NUCLEOTIDE SEQUENCE [LARGE SCALE GENOMIC DNA]</scope>
    <source>
        <strain evidence="1">PS691</strain>
    </source>
</reference>
<name>A0A5E7D1N8_PSEFL</name>
<protein>
    <submittedName>
        <fullName evidence="1">Uncharacterized protein</fullName>
    </submittedName>
</protein>
<dbReference type="Proteomes" id="UP000337909">
    <property type="component" value="Unassembled WGS sequence"/>
</dbReference>
<accession>A0A5E7D1N8</accession>